<dbReference type="InterPro" id="IPR036390">
    <property type="entry name" value="WH_DNA-bd_sf"/>
</dbReference>
<gene>
    <name evidence="1" type="ORF">AB6T85_00095</name>
</gene>
<dbReference type="EMBL" id="JBGFFX010000001">
    <property type="protein sequence ID" value="MEY8768841.1"/>
    <property type="molecule type" value="Genomic_DNA"/>
</dbReference>
<dbReference type="Gene3D" id="1.10.10.10">
    <property type="entry name" value="Winged helix-like DNA-binding domain superfamily/Winged helix DNA-binding domain"/>
    <property type="match status" value="1"/>
</dbReference>
<dbReference type="Pfam" id="PF25212">
    <property type="entry name" value="HVO_A0114"/>
    <property type="match status" value="1"/>
</dbReference>
<dbReference type="SUPFAM" id="SSF46785">
    <property type="entry name" value="Winged helix' DNA-binding domain"/>
    <property type="match status" value="1"/>
</dbReference>
<dbReference type="InterPro" id="IPR036388">
    <property type="entry name" value="WH-like_DNA-bd_sf"/>
</dbReference>
<keyword evidence="2" id="KW-1185">Reference proteome</keyword>
<accession>A0ABV4E1T7</accession>
<dbReference type="RefSeq" id="WP_125290933.1">
    <property type="nucleotide sequence ID" value="NZ_JBGFFX010000001.1"/>
</dbReference>
<comment type="caution">
    <text evidence="1">The sequence shown here is derived from an EMBL/GenBank/DDBJ whole genome shotgun (WGS) entry which is preliminary data.</text>
</comment>
<evidence type="ECO:0000313" key="2">
    <source>
        <dbReference type="Proteomes" id="UP001565243"/>
    </source>
</evidence>
<proteinExistence type="predicted"/>
<evidence type="ECO:0000313" key="1">
    <source>
        <dbReference type="EMBL" id="MEY8768841.1"/>
    </source>
</evidence>
<sequence>MKALIGVMPENEFRQRVMAIVSNEYLPEENEPKIWFSSLNAVAQILSPENLALLDMMDREKPESISQLARLAGRAVSNLSATLSTLEKHGFVKKVKGKNCMKPVALYTEFVIHTAHFPAKKASDAA</sequence>
<organism evidence="1 2">
    <name type="scientific">Erwinia aeris</name>
    <dbReference type="NCBI Taxonomy" id="3239803"/>
    <lineage>
        <taxon>Bacteria</taxon>
        <taxon>Pseudomonadati</taxon>
        <taxon>Pseudomonadota</taxon>
        <taxon>Gammaproteobacteria</taxon>
        <taxon>Enterobacterales</taxon>
        <taxon>Erwiniaceae</taxon>
        <taxon>Erwinia</taxon>
    </lineage>
</organism>
<reference evidence="1 2" key="1">
    <citation type="submission" date="2024-07" db="EMBL/GenBank/DDBJ databases">
        <authorList>
            <person name="Hebao G."/>
        </authorList>
    </citation>
    <scope>NUCLEOTIDE SEQUENCE [LARGE SCALE GENOMIC DNA]</scope>
    <source>
        <strain evidence="1 2">ACCC 02193</strain>
    </source>
</reference>
<name>A0ABV4E1T7_9GAMM</name>
<protein>
    <submittedName>
        <fullName evidence="1">Helix-turn-helix domain-containing protein</fullName>
    </submittedName>
</protein>
<dbReference type="Proteomes" id="UP001565243">
    <property type="component" value="Unassembled WGS sequence"/>
</dbReference>